<dbReference type="OrthoDB" id="9815677at2"/>
<proteinExistence type="inferred from homology"/>
<dbReference type="SUPFAM" id="SSF110395">
    <property type="entry name" value="CutC-like"/>
    <property type="match status" value="1"/>
</dbReference>
<dbReference type="PANTHER" id="PTHR12598">
    <property type="entry name" value="COPPER HOMEOSTASIS PROTEIN CUTC"/>
    <property type="match status" value="1"/>
</dbReference>
<dbReference type="Pfam" id="PF03932">
    <property type="entry name" value="CutC"/>
    <property type="match status" value="1"/>
</dbReference>
<dbReference type="AlphaFoldDB" id="A0A5B9PSQ5"/>
<dbReference type="HAMAP" id="MF_00795">
    <property type="entry name" value="CutC"/>
    <property type="match status" value="1"/>
</dbReference>
<comment type="similarity">
    <text evidence="1 2">Belongs to the CutC family.</text>
</comment>
<dbReference type="Proteomes" id="UP000322214">
    <property type="component" value="Chromosome"/>
</dbReference>
<evidence type="ECO:0000313" key="3">
    <source>
        <dbReference type="EMBL" id="QEG25263.1"/>
    </source>
</evidence>
<reference evidence="3 4" key="1">
    <citation type="submission" date="2019-08" db="EMBL/GenBank/DDBJ databases">
        <title>Deep-cultivation of Planctomycetes and their phenomic and genomic characterization uncovers novel biology.</title>
        <authorList>
            <person name="Wiegand S."/>
            <person name="Jogler M."/>
            <person name="Boedeker C."/>
            <person name="Pinto D."/>
            <person name="Vollmers J."/>
            <person name="Rivas-Marin E."/>
            <person name="Kohn T."/>
            <person name="Peeters S.H."/>
            <person name="Heuer A."/>
            <person name="Rast P."/>
            <person name="Oberbeckmann S."/>
            <person name="Bunk B."/>
            <person name="Jeske O."/>
            <person name="Meyerdierks A."/>
            <person name="Storesund J.E."/>
            <person name="Kallscheuer N."/>
            <person name="Luecker S."/>
            <person name="Lage O.M."/>
            <person name="Pohl T."/>
            <person name="Merkel B.J."/>
            <person name="Hornburger P."/>
            <person name="Mueller R.-W."/>
            <person name="Bruemmer F."/>
            <person name="Labrenz M."/>
            <person name="Spormann A.M."/>
            <person name="Op den Camp H."/>
            <person name="Overmann J."/>
            <person name="Amann R."/>
            <person name="Jetten M.S.M."/>
            <person name="Mascher T."/>
            <person name="Medema M.H."/>
            <person name="Devos D.P."/>
            <person name="Kaster A.-K."/>
            <person name="Ovreas L."/>
            <person name="Rohde M."/>
            <person name="Galperin M.Y."/>
            <person name="Jogler C."/>
        </authorList>
    </citation>
    <scope>NUCLEOTIDE SEQUENCE [LARGE SCALE GENOMIC DNA]</scope>
    <source>
        <strain evidence="3 4">FC18</strain>
    </source>
</reference>
<dbReference type="GO" id="GO:0005737">
    <property type="term" value="C:cytoplasm"/>
    <property type="evidence" value="ECO:0007669"/>
    <property type="project" value="UniProtKB-SubCell"/>
</dbReference>
<comment type="subcellular location">
    <subcellularLocation>
        <location evidence="2">Cytoplasm</location>
    </subcellularLocation>
</comment>
<dbReference type="KEGG" id="mff:MFFC18_51870"/>
<dbReference type="InterPro" id="IPR036822">
    <property type="entry name" value="CutC-like_dom_sf"/>
</dbReference>
<sequence>MLLEICIDSFNSATAAKSGGADRLEVCSALAVGGTTPANSLLEQCVHELGMPCMMMIRPHDGGFVYDVDDVRTMIGSVQQARSIGVQGIVFGALTPDRNIDLEACKRLLDAADGLESTFHRAIDVANDVLGTLAQLESLGIDRVLTSGQRSTAIEGAETIRQMVQQSTSIKILAGSGVNASNVVDLIEQTGVHEVHASASIAATESQSNDHVSFGQHRRVTCSEKVGEIKANLEGR</sequence>
<evidence type="ECO:0000313" key="4">
    <source>
        <dbReference type="Proteomes" id="UP000322214"/>
    </source>
</evidence>
<keyword evidence="2" id="KW-0963">Cytoplasm</keyword>
<evidence type="ECO:0000256" key="1">
    <source>
        <dbReference type="ARBA" id="ARBA00007768"/>
    </source>
</evidence>
<dbReference type="EMBL" id="CP042912">
    <property type="protein sequence ID" value="QEG25263.1"/>
    <property type="molecule type" value="Genomic_DNA"/>
</dbReference>
<dbReference type="GO" id="GO:0005507">
    <property type="term" value="F:copper ion binding"/>
    <property type="evidence" value="ECO:0007669"/>
    <property type="project" value="TreeGrafter"/>
</dbReference>
<dbReference type="PANTHER" id="PTHR12598:SF0">
    <property type="entry name" value="COPPER HOMEOSTASIS PROTEIN CUTC HOMOLOG"/>
    <property type="match status" value="1"/>
</dbReference>
<dbReference type="STRING" id="980251.GCA_001642875_03775"/>
<protein>
    <recommendedName>
        <fullName evidence="2">PF03932 family protein CutC</fullName>
    </recommendedName>
</protein>
<keyword evidence="4" id="KW-1185">Reference proteome</keyword>
<name>A0A5B9PSQ5_9BACT</name>
<accession>A0A5B9PSQ5</accession>
<comment type="caution">
    <text evidence="2">Once thought to be involved in copper homeostasis, experiments in E.coli have shown this is not the case.</text>
</comment>
<dbReference type="InterPro" id="IPR005627">
    <property type="entry name" value="CutC-like"/>
</dbReference>
<evidence type="ECO:0000256" key="2">
    <source>
        <dbReference type="HAMAP-Rule" id="MF_00795"/>
    </source>
</evidence>
<dbReference type="RefSeq" id="WP_075085781.1">
    <property type="nucleotide sequence ID" value="NZ_CP042912.1"/>
</dbReference>
<organism evidence="3 4">
    <name type="scientific">Mariniblastus fucicola</name>
    <dbReference type="NCBI Taxonomy" id="980251"/>
    <lineage>
        <taxon>Bacteria</taxon>
        <taxon>Pseudomonadati</taxon>
        <taxon>Planctomycetota</taxon>
        <taxon>Planctomycetia</taxon>
        <taxon>Pirellulales</taxon>
        <taxon>Pirellulaceae</taxon>
        <taxon>Mariniblastus</taxon>
    </lineage>
</organism>
<dbReference type="Gene3D" id="3.20.20.380">
    <property type="entry name" value="Copper homeostasis (CutC) domain"/>
    <property type="match status" value="1"/>
</dbReference>
<gene>
    <name evidence="2 3" type="primary">cutC</name>
    <name evidence="3" type="ORF">MFFC18_51870</name>
</gene>